<evidence type="ECO:0000256" key="4">
    <source>
        <dbReference type="ARBA" id="ARBA00023239"/>
    </source>
</evidence>
<feature type="non-terminal residue" evidence="7">
    <location>
        <position position="1"/>
    </location>
</feature>
<evidence type="ECO:0000256" key="2">
    <source>
        <dbReference type="ARBA" id="ARBA00006472"/>
    </source>
</evidence>
<reference evidence="7 8" key="1">
    <citation type="submission" date="2016-07" db="EMBL/GenBank/DDBJ databases">
        <title>Pervasive Adenine N6-methylation of Active Genes in Fungi.</title>
        <authorList>
            <consortium name="DOE Joint Genome Institute"/>
            <person name="Mondo S.J."/>
            <person name="Dannebaum R.O."/>
            <person name="Kuo R.C."/>
            <person name="Labutti K."/>
            <person name="Haridas S."/>
            <person name="Kuo A."/>
            <person name="Salamov A."/>
            <person name="Ahrendt S.R."/>
            <person name="Lipzen A."/>
            <person name="Sullivan W."/>
            <person name="Andreopoulos W.B."/>
            <person name="Clum A."/>
            <person name="Lindquist E."/>
            <person name="Daum C."/>
            <person name="Ramamoorthy G.K."/>
            <person name="Gryganskyi A."/>
            <person name="Culley D."/>
            <person name="Magnuson J.K."/>
            <person name="James T.Y."/>
            <person name="O'Malley M.A."/>
            <person name="Stajich J.E."/>
            <person name="Spatafora J.W."/>
            <person name="Visel A."/>
            <person name="Grigoriev I.V."/>
        </authorList>
    </citation>
    <scope>NUCLEOTIDE SEQUENCE [LARGE SCALE GENOMIC DNA]</scope>
    <source>
        <strain evidence="7 8">62-1032</strain>
    </source>
</reference>
<dbReference type="Proteomes" id="UP000193467">
    <property type="component" value="Unassembled WGS sequence"/>
</dbReference>
<gene>
    <name evidence="7" type="ORF">BCR35DRAFT_300130</name>
</gene>
<dbReference type="InterPro" id="IPR036428">
    <property type="entry name" value="PCD_sf"/>
</dbReference>
<dbReference type="FunCoup" id="A0A1Y2G150">
    <property type="interactions" value="7"/>
</dbReference>
<comment type="caution">
    <text evidence="7">The sequence shown here is derived from an EMBL/GenBank/DDBJ whole genome shotgun (WGS) entry which is preliminary data.</text>
</comment>
<keyword evidence="4" id="KW-0456">Lyase</keyword>
<name>A0A1Y2G150_9BASI</name>
<dbReference type="SUPFAM" id="SSF55248">
    <property type="entry name" value="PCD-like"/>
    <property type="match status" value="1"/>
</dbReference>
<dbReference type="Pfam" id="PF01329">
    <property type="entry name" value="Pterin_4a"/>
    <property type="match status" value="1"/>
</dbReference>
<organism evidence="7 8">
    <name type="scientific">Leucosporidium creatinivorum</name>
    <dbReference type="NCBI Taxonomy" id="106004"/>
    <lineage>
        <taxon>Eukaryota</taxon>
        <taxon>Fungi</taxon>
        <taxon>Dikarya</taxon>
        <taxon>Basidiomycota</taxon>
        <taxon>Pucciniomycotina</taxon>
        <taxon>Microbotryomycetes</taxon>
        <taxon>Leucosporidiales</taxon>
        <taxon>Leucosporidium</taxon>
    </lineage>
</organism>
<dbReference type="STRING" id="106004.A0A1Y2G150"/>
<dbReference type="OrthoDB" id="277398at2759"/>
<evidence type="ECO:0000313" key="7">
    <source>
        <dbReference type="EMBL" id="ORY89702.1"/>
    </source>
</evidence>
<dbReference type="EMBL" id="MCGR01000005">
    <property type="protein sequence ID" value="ORY89702.1"/>
    <property type="molecule type" value="Genomic_DNA"/>
</dbReference>
<evidence type="ECO:0000256" key="3">
    <source>
        <dbReference type="ARBA" id="ARBA00013252"/>
    </source>
</evidence>
<keyword evidence="8" id="KW-1185">Reference proteome</keyword>
<evidence type="ECO:0000256" key="1">
    <source>
        <dbReference type="ARBA" id="ARBA00001554"/>
    </source>
</evidence>
<dbReference type="InterPro" id="IPR001533">
    <property type="entry name" value="Pterin_deHydtase"/>
</dbReference>
<accession>A0A1Y2G150</accession>
<dbReference type="InParanoid" id="A0A1Y2G150"/>
<dbReference type="PANTHER" id="PTHR12599:SF0">
    <property type="entry name" value="PTERIN-4-ALPHA-CARBINOLAMINE DEHYDRATASE"/>
    <property type="match status" value="1"/>
</dbReference>
<protein>
    <recommendedName>
        <fullName evidence="3">4a-hydroxytetrahydrobiopterin dehydratase</fullName>
        <ecNumber evidence="3">4.2.1.96</ecNumber>
    </recommendedName>
    <alternativeName>
        <fullName evidence="5">4-alpha-hydroxy-tetrahydropterin dehydratase</fullName>
    </alternativeName>
</protein>
<dbReference type="EC" id="4.2.1.96" evidence="3"/>
<dbReference type="GO" id="GO:0008124">
    <property type="term" value="F:4-alpha-hydroxytetrahydrobiopterin dehydratase activity"/>
    <property type="evidence" value="ECO:0007669"/>
    <property type="project" value="UniProtKB-EC"/>
</dbReference>
<dbReference type="GO" id="GO:0006729">
    <property type="term" value="P:tetrahydrobiopterin biosynthetic process"/>
    <property type="evidence" value="ECO:0007669"/>
    <property type="project" value="InterPro"/>
</dbReference>
<dbReference type="Gene3D" id="3.30.1360.20">
    <property type="entry name" value="Transcriptional coactivator/pterin dehydratase"/>
    <property type="match status" value="1"/>
</dbReference>
<evidence type="ECO:0000256" key="5">
    <source>
        <dbReference type="ARBA" id="ARBA00030497"/>
    </source>
</evidence>
<comment type="catalytic activity">
    <reaction evidence="1">
        <text>(4aS,6R)-4a-hydroxy-L-erythro-5,6,7,8-tetrahydrobiopterin = (6R)-L-erythro-6,7-dihydrobiopterin + H2O</text>
        <dbReference type="Rhea" id="RHEA:11920"/>
        <dbReference type="ChEBI" id="CHEBI:15377"/>
        <dbReference type="ChEBI" id="CHEBI:15642"/>
        <dbReference type="ChEBI" id="CHEBI:43120"/>
        <dbReference type="EC" id="4.2.1.96"/>
    </reaction>
</comment>
<feature type="region of interest" description="Disordered" evidence="6">
    <location>
        <begin position="49"/>
        <end position="75"/>
    </location>
</feature>
<dbReference type="HAMAP" id="MF_00434">
    <property type="entry name" value="Pterin_4_alpha"/>
    <property type="match status" value="1"/>
</dbReference>
<comment type="similarity">
    <text evidence="2">Belongs to the pterin-4-alpha-carbinolamine dehydratase family.</text>
</comment>
<evidence type="ECO:0000256" key="6">
    <source>
        <dbReference type="SAM" id="MobiDB-lite"/>
    </source>
</evidence>
<sequence>MTSLLRISSLRLNSSLGIRTMSNNTSARNTFATPEQLSTLSTSGWNLISSSPPSAPLSNPPAAESEGYAAHPPSQQRLHRSFEFQDFSQAWAFMSRCALAAEKLNHHPEWSNVWNKVDIELTTHDRGGALTGLDVKLAERISVFAQEGGDSKAAAGV</sequence>
<dbReference type="CDD" id="cd00914">
    <property type="entry name" value="PCD_DCoH_subfamily_b"/>
    <property type="match status" value="1"/>
</dbReference>
<proteinExistence type="inferred from homology"/>
<dbReference type="PANTHER" id="PTHR12599">
    <property type="entry name" value="PTERIN-4-ALPHA-CARBINOLAMINE DEHYDRATASE"/>
    <property type="match status" value="1"/>
</dbReference>
<dbReference type="AlphaFoldDB" id="A0A1Y2G150"/>
<evidence type="ECO:0000313" key="8">
    <source>
        <dbReference type="Proteomes" id="UP000193467"/>
    </source>
</evidence>